<evidence type="ECO:0000256" key="2">
    <source>
        <dbReference type="SAM" id="SignalP"/>
    </source>
</evidence>
<feature type="region of interest" description="Disordered" evidence="1">
    <location>
        <begin position="926"/>
        <end position="949"/>
    </location>
</feature>
<feature type="compositionally biased region" description="Polar residues" evidence="1">
    <location>
        <begin position="928"/>
        <end position="947"/>
    </location>
</feature>
<dbReference type="Proteomes" id="UP000824261">
    <property type="component" value="Unassembled WGS sequence"/>
</dbReference>
<comment type="caution">
    <text evidence="4">The sequence shown here is derived from an EMBL/GenBank/DDBJ whole genome shotgun (WGS) entry which is preliminary data.</text>
</comment>
<gene>
    <name evidence="4" type="ORF">IAA69_04095</name>
</gene>
<feature type="chain" id="PRO_5039103516" description="DUF7601 domain-containing protein" evidence="2">
    <location>
        <begin position="29"/>
        <end position="1400"/>
    </location>
</feature>
<feature type="domain" description="DUF7601" evidence="3">
    <location>
        <begin position="980"/>
        <end position="1102"/>
    </location>
</feature>
<feature type="region of interest" description="Disordered" evidence="1">
    <location>
        <begin position="33"/>
        <end position="69"/>
    </location>
</feature>
<name>A0A9D1A1N4_9ACTN</name>
<accession>A0A9D1A1N4</accession>
<sequence>MRAPRSRFLSALVAFLLVFSLSPAAAFAQPSATASNSRAENSSPSSESAPAQSEVSSTKLGFAKTVDPDTSSAWKSLFGEDEGSNSSGADGSAALYTTENAGRIWADKSVYASAEEAHAAGIDGATLSDEDYGFIVGLSAFSSAVSIRTESTVPHDVVFVVSLNSTMGSFVYDGKTYAEHLADALNEAIGRLMQENDSGAKGTTRVAVVGYNIDTTVLMPLDAYTPDADGAYVRFTRSLASGGSGLEVCALPESATTRTSNGRLAGYAYLQRGIHTGADILVEALNEESSGEQRQPVLVVMGTETPETANTNIVDPPAYADANAEENGFVGTMPATHNASFGTDAALSTLLTMQYDKQRLASAAELIGQEFSLYTVGLDTSSLGAYVLQTAQGQAGMNVVDTINGSEVDLVENLNSARQTYAEAAEGHNASVTLKLYGSGSGGLKAVETTFPNPAENLLSDSDDYAFTAVDEYFLATDGGALSGAFSAAVDRMLDIEYSSPIDERVRNAADSSDRFRAEDKIGSLMTVARIEGIQFQGRLLDGSLAAKAVTASFADPWDVESYHEVNYLMNALNARYDLGWGAYNLLYEAFADGQFAYRADGTWSNCASWFVTENHKMVNSDGQGYTFASNDIVKAAESGDWKNDNTGQAYKTITAAQKAGATAVCQTYFYIGNLENQYTGADVPLYDFVVMVETSLETGKQTVLFTVPADSIPARKAYVTKRGDGTATLELDEGDADLQPLRLVYEVAPRDDVAALLDRMAAGEEVSDNEMNAVFGNSINADADGSRLLYTNAFDAGGSGGESQTMPLTAASAVVAPTNSYYLFAKDTPLFTLTDATSAPAETGPSADDLEPLKENPTPGCTYYYAVTYYTATGASSSSPVPAQEVQAYRPFTAPSADAGVGDIYAKDAHGTVVVKAGTPKYPVPSELQTVPKSENATSTAPFSSQSSLANNAATDTALLSVKLGNNGALQVPSSHESGSVTIKKLVEGNAVGSMNNPAPSFPFTLKLTSKTGTPLTGSFPFSFSDAQGNTASGMATVSEDGTVTFSNGSTLALAHGQSLTFAGIPVGTSYTVQESDAEGYDVSWTKASTATESANADNGTSGTVAEMTGSLTQDGQVDTLTCMNAQWAYGDLSISKQVVGEEDAGEKEFSFAVTLTDSAGKPVSGSFEMKTTTDPDSGMRASEQAIFDENGSCTVKVKAGDTLTFSGIPQGTHYSVVEDAGSSEGYLVKRADDEGIIGATASEARFDNVKASGALGIAKIVTGNAGDYKREYGFTVTVDDLFDAESLTEKSLNATLFEADGTTSKQTVAFKRADDAQSTVGTATFTLSHNQGLLIQGLPAESSYTVKEDAFDELFDDGYRVFAGTDSDFASPGNGESTDGIYRGTLPASDDTAVGVYF</sequence>
<keyword evidence="2" id="KW-0732">Signal</keyword>
<dbReference type="Gene3D" id="2.60.40.1140">
    <property type="entry name" value="Collagen-binding surface protein Cna, B-type domain"/>
    <property type="match status" value="3"/>
</dbReference>
<feature type="domain" description="DUF7601" evidence="3">
    <location>
        <begin position="1255"/>
        <end position="1362"/>
    </location>
</feature>
<evidence type="ECO:0000259" key="3">
    <source>
        <dbReference type="Pfam" id="PF24547"/>
    </source>
</evidence>
<organism evidence="4 5">
    <name type="scientific">Candidatus Aveggerthella stercoripullorum</name>
    <dbReference type="NCBI Taxonomy" id="2840688"/>
    <lineage>
        <taxon>Bacteria</taxon>
        <taxon>Bacillati</taxon>
        <taxon>Actinomycetota</taxon>
        <taxon>Coriobacteriia</taxon>
        <taxon>Eggerthellales</taxon>
        <taxon>Eggerthellaceae</taxon>
        <taxon>Eggerthellaceae incertae sedis</taxon>
        <taxon>Candidatus Aveggerthella</taxon>
    </lineage>
</organism>
<dbReference type="Pfam" id="PF24547">
    <property type="entry name" value="DUF7601"/>
    <property type="match status" value="3"/>
</dbReference>
<evidence type="ECO:0000313" key="4">
    <source>
        <dbReference type="EMBL" id="HIR01423.1"/>
    </source>
</evidence>
<feature type="non-terminal residue" evidence="4">
    <location>
        <position position="1400"/>
    </location>
</feature>
<proteinExistence type="predicted"/>
<feature type="domain" description="DUF7601" evidence="3">
    <location>
        <begin position="1132"/>
        <end position="1251"/>
    </location>
</feature>
<feature type="compositionally biased region" description="Low complexity" evidence="1">
    <location>
        <begin position="33"/>
        <end position="57"/>
    </location>
</feature>
<dbReference type="InterPro" id="IPR055382">
    <property type="entry name" value="DUF7601"/>
</dbReference>
<evidence type="ECO:0000313" key="5">
    <source>
        <dbReference type="Proteomes" id="UP000824261"/>
    </source>
</evidence>
<dbReference type="EMBL" id="DVGB01000049">
    <property type="protein sequence ID" value="HIR01423.1"/>
    <property type="molecule type" value="Genomic_DNA"/>
</dbReference>
<feature type="signal peptide" evidence="2">
    <location>
        <begin position="1"/>
        <end position="28"/>
    </location>
</feature>
<protein>
    <recommendedName>
        <fullName evidence="3">DUF7601 domain-containing protein</fullName>
    </recommendedName>
</protein>
<reference evidence="4" key="1">
    <citation type="submission" date="2020-10" db="EMBL/GenBank/DDBJ databases">
        <authorList>
            <person name="Gilroy R."/>
        </authorList>
    </citation>
    <scope>NUCLEOTIDE SEQUENCE</scope>
    <source>
        <strain evidence="4">ChiGjej1B1-2707</strain>
    </source>
</reference>
<reference evidence="4" key="2">
    <citation type="journal article" date="2021" name="PeerJ">
        <title>Extensive microbial diversity within the chicken gut microbiome revealed by metagenomics and culture.</title>
        <authorList>
            <person name="Gilroy R."/>
            <person name="Ravi A."/>
            <person name="Getino M."/>
            <person name="Pursley I."/>
            <person name="Horton D.L."/>
            <person name="Alikhan N.F."/>
            <person name="Baker D."/>
            <person name="Gharbi K."/>
            <person name="Hall N."/>
            <person name="Watson M."/>
            <person name="Adriaenssens E.M."/>
            <person name="Foster-Nyarko E."/>
            <person name="Jarju S."/>
            <person name="Secka A."/>
            <person name="Antonio M."/>
            <person name="Oren A."/>
            <person name="Chaudhuri R.R."/>
            <person name="La Ragione R."/>
            <person name="Hildebrand F."/>
            <person name="Pallen M.J."/>
        </authorList>
    </citation>
    <scope>NUCLEOTIDE SEQUENCE</scope>
    <source>
        <strain evidence="4">ChiGjej1B1-2707</strain>
    </source>
</reference>
<evidence type="ECO:0000256" key="1">
    <source>
        <dbReference type="SAM" id="MobiDB-lite"/>
    </source>
</evidence>